<gene>
    <name evidence="1" type="ORF">BFW38_06445</name>
</gene>
<proteinExistence type="predicted"/>
<comment type="caution">
    <text evidence="1">The sequence shown here is derived from an EMBL/GenBank/DDBJ whole genome shotgun (WGS) entry which is preliminary data.</text>
</comment>
<keyword evidence="2" id="KW-1185">Reference proteome</keyword>
<dbReference type="AlphaFoldDB" id="A0A1E2V8E1"/>
<reference evidence="1 2" key="1">
    <citation type="submission" date="2016-08" db="EMBL/GenBank/DDBJ databases">
        <authorList>
            <person name="Seilhamer J.J."/>
        </authorList>
    </citation>
    <scope>NUCLEOTIDE SEQUENCE [LARGE SCALE GENOMIC DNA]</scope>
    <source>
        <strain evidence="1 2">PH27A</strain>
    </source>
</reference>
<dbReference type="Proteomes" id="UP000094291">
    <property type="component" value="Unassembled WGS sequence"/>
</dbReference>
<accession>A0A1E2V8E1</accession>
<name>A0A1E2V8E1_9GAMM</name>
<evidence type="ECO:0000313" key="2">
    <source>
        <dbReference type="Proteomes" id="UP000094291"/>
    </source>
</evidence>
<dbReference type="InterPro" id="IPR056912">
    <property type="entry name" value="Phage_JBD30_tail_term-like"/>
</dbReference>
<dbReference type="Pfam" id="PF23840">
    <property type="entry name" value="Phage_tail_terminator"/>
    <property type="match status" value="1"/>
</dbReference>
<dbReference type="OrthoDB" id="6199331at2"/>
<protein>
    <submittedName>
        <fullName evidence="1">Uncharacterized protein</fullName>
    </submittedName>
</protein>
<dbReference type="EMBL" id="MDTQ01000001">
    <property type="protein sequence ID" value="ODC03234.1"/>
    <property type="molecule type" value="Genomic_DNA"/>
</dbReference>
<dbReference type="STRING" id="197479.BFW38_06445"/>
<organism evidence="1 2">
    <name type="scientific">Terasakiispira papahanaumokuakeensis</name>
    <dbReference type="NCBI Taxonomy" id="197479"/>
    <lineage>
        <taxon>Bacteria</taxon>
        <taxon>Pseudomonadati</taxon>
        <taxon>Pseudomonadota</taxon>
        <taxon>Gammaproteobacteria</taxon>
        <taxon>Oceanospirillales</taxon>
        <taxon>Terasakiispira</taxon>
    </lineage>
</organism>
<dbReference type="RefSeq" id="WP_068997650.1">
    <property type="nucleotide sequence ID" value="NZ_MDTQ01000001.1"/>
</dbReference>
<sequence>MLSVIEARLQPLVPEHLNRVETALELAAVMDRPPQVGVAAWVVPLAERPEGTKRLVGPALQKVDLLFGVVIAVRSVNDPRGTQGNDQLDAARQAVREQLFGWQPSDSLLPILMAPSDLIKMEKSTIWWIDRYTTAIQRRAYR</sequence>
<evidence type="ECO:0000313" key="1">
    <source>
        <dbReference type="EMBL" id="ODC03234.1"/>
    </source>
</evidence>